<evidence type="ECO:0000256" key="4">
    <source>
        <dbReference type="ARBA" id="ARBA00022840"/>
    </source>
</evidence>
<dbReference type="RefSeq" id="WP_349300863.1">
    <property type="nucleotide sequence ID" value="NZ_JBEDNQ010000012.1"/>
</dbReference>
<evidence type="ECO:0000256" key="2">
    <source>
        <dbReference type="ARBA" id="ARBA00022448"/>
    </source>
</evidence>
<feature type="compositionally biased region" description="Basic and acidic residues" evidence="5">
    <location>
        <begin position="236"/>
        <end position="250"/>
    </location>
</feature>
<feature type="domain" description="ABC transporter" evidence="6">
    <location>
        <begin position="294"/>
        <end position="545"/>
    </location>
</feature>
<comment type="similarity">
    <text evidence="1">Belongs to the ABC transporter superfamily.</text>
</comment>
<keyword evidence="4 7" id="KW-0067">ATP-binding</keyword>
<evidence type="ECO:0000313" key="7">
    <source>
        <dbReference type="EMBL" id="MEQ3553788.1"/>
    </source>
</evidence>
<dbReference type="Gene3D" id="3.40.50.300">
    <property type="entry name" value="P-loop containing nucleotide triphosphate hydrolases"/>
    <property type="match status" value="2"/>
</dbReference>
<dbReference type="PANTHER" id="PTHR43776">
    <property type="entry name" value="TRANSPORT ATP-BINDING PROTEIN"/>
    <property type="match status" value="1"/>
</dbReference>
<evidence type="ECO:0000313" key="8">
    <source>
        <dbReference type="Proteomes" id="UP001494902"/>
    </source>
</evidence>
<dbReference type="EMBL" id="JBEDNQ010000012">
    <property type="protein sequence ID" value="MEQ3553788.1"/>
    <property type="molecule type" value="Genomic_DNA"/>
</dbReference>
<proteinExistence type="inferred from homology"/>
<dbReference type="InterPro" id="IPR050319">
    <property type="entry name" value="ABC_transp_ATP-bind"/>
</dbReference>
<dbReference type="Proteomes" id="UP001494902">
    <property type="component" value="Unassembled WGS sequence"/>
</dbReference>
<reference evidence="7 8" key="1">
    <citation type="submission" date="2024-03" db="EMBL/GenBank/DDBJ databases">
        <title>Draft genome sequence of Pseudonocardia nematodicida JCM 31783.</title>
        <authorList>
            <person name="Butdee W."/>
            <person name="Duangmal K."/>
        </authorList>
    </citation>
    <scope>NUCLEOTIDE SEQUENCE [LARGE SCALE GENOMIC DNA]</scope>
    <source>
        <strain evidence="7 8">JCM 31783</strain>
    </source>
</reference>
<protein>
    <submittedName>
        <fullName evidence="7">ATP-binding cassette domain-containing protein</fullName>
    </submittedName>
</protein>
<evidence type="ECO:0000256" key="3">
    <source>
        <dbReference type="ARBA" id="ARBA00022741"/>
    </source>
</evidence>
<dbReference type="InterPro" id="IPR017871">
    <property type="entry name" value="ABC_transporter-like_CS"/>
</dbReference>
<keyword evidence="2" id="KW-0813">Transport</keyword>
<organism evidence="7 8">
    <name type="scientific">Pseudonocardia nematodicida</name>
    <dbReference type="NCBI Taxonomy" id="1206997"/>
    <lineage>
        <taxon>Bacteria</taxon>
        <taxon>Bacillati</taxon>
        <taxon>Actinomycetota</taxon>
        <taxon>Actinomycetes</taxon>
        <taxon>Pseudonocardiales</taxon>
        <taxon>Pseudonocardiaceae</taxon>
        <taxon>Pseudonocardia</taxon>
    </lineage>
</organism>
<dbReference type="Pfam" id="PF00005">
    <property type="entry name" value="ABC_tran"/>
    <property type="match status" value="2"/>
</dbReference>
<dbReference type="CDD" id="cd03257">
    <property type="entry name" value="ABC_NikE_OppD_transporters"/>
    <property type="match status" value="1"/>
</dbReference>
<dbReference type="PROSITE" id="PS00211">
    <property type="entry name" value="ABC_TRANSPORTER_1"/>
    <property type="match status" value="2"/>
</dbReference>
<dbReference type="InterPro" id="IPR003593">
    <property type="entry name" value="AAA+_ATPase"/>
</dbReference>
<accession>A0ABV1KKE8</accession>
<evidence type="ECO:0000259" key="6">
    <source>
        <dbReference type="PROSITE" id="PS50893"/>
    </source>
</evidence>
<dbReference type="PROSITE" id="PS50893">
    <property type="entry name" value="ABC_TRANSPORTER_2"/>
    <property type="match status" value="2"/>
</dbReference>
<keyword evidence="8" id="KW-1185">Reference proteome</keyword>
<dbReference type="SUPFAM" id="SSF52540">
    <property type="entry name" value="P-loop containing nucleoside triphosphate hydrolases"/>
    <property type="match status" value="2"/>
</dbReference>
<name>A0ABV1KKE8_9PSEU</name>
<evidence type="ECO:0000256" key="1">
    <source>
        <dbReference type="ARBA" id="ARBA00005417"/>
    </source>
</evidence>
<feature type="region of interest" description="Disordered" evidence="5">
    <location>
        <begin position="235"/>
        <end position="257"/>
    </location>
</feature>
<feature type="domain" description="ABC transporter" evidence="6">
    <location>
        <begin position="15"/>
        <end position="253"/>
    </location>
</feature>
<keyword evidence="3" id="KW-0547">Nucleotide-binding</keyword>
<sequence length="557" mass="57076">MSTRPGPSTSPTPLLCVRGLSVVIGARPVVGGVDLDLGPGERVALCGPSGSGKSLTAAAVLGRLPPGAVADGIVEIGATPVLRIPAALRPGSPRVAAIGQDSRTALNPLVRVGRQLRASVRSTGGDDSDGSLRALLADTGLEDPARVLAGHPGELSGGQRQRVQLAMALAGRPDLLVADEPTTALDPVSRRRVLDLLTERLAGTALLFISHDLAAARELCARIVRIRAGRTVAAGHRPDTGIPDRNEDGRGPTATRARSVAVELPRGPGADGPVRADTAATSRAADGAPAPAFLAARGLHRVHPDPRPRRPWSRAPRRPVHALRGADLAVHAGERVGLAGASGAGKSTLLRILLALERADDGTVTVDGHPVRPGPVRGLRWYRRAVQYVPQDPASALDPRASAGDLVAEPLARLAVPGDHAAAVATALDRVGLAGTVAGRRPGELSGGQAQRVALARALAVGPRLLIADEPLSGLDPELRSRIVELITGTCAEDGTGLLLVAHDLALLAALCPRAVVLHDGAVVEDRPTADLLAAPRHPAAAELVRASGAAPVRLPA</sequence>
<dbReference type="SMART" id="SM00382">
    <property type="entry name" value="AAA"/>
    <property type="match status" value="2"/>
</dbReference>
<gene>
    <name evidence="7" type="ORF">WIS52_25215</name>
</gene>
<comment type="caution">
    <text evidence="7">The sequence shown here is derived from an EMBL/GenBank/DDBJ whole genome shotgun (WGS) entry which is preliminary data.</text>
</comment>
<evidence type="ECO:0000256" key="5">
    <source>
        <dbReference type="SAM" id="MobiDB-lite"/>
    </source>
</evidence>
<dbReference type="InterPro" id="IPR027417">
    <property type="entry name" value="P-loop_NTPase"/>
</dbReference>
<dbReference type="PANTHER" id="PTHR43776:SF7">
    <property type="entry name" value="D,D-DIPEPTIDE TRANSPORT ATP-BINDING PROTEIN DDPF-RELATED"/>
    <property type="match status" value="1"/>
</dbReference>
<dbReference type="GO" id="GO:0005524">
    <property type="term" value="F:ATP binding"/>
    <property type="evidence" value="ECO:0007669"/>
    <property type="project" value="UniProtKB-KW"/>
</dbReference>
<dbReference type="InterPro" id="IPR003439">
    <property type="entry name" value="ABC_transporter-like_ATP-bd"/>
</dbReference>